<dbReference type="InterPro" id="IPR021122">
    <property type="entry name" value="RNA_ligase_dom_REL/Rnl2"/>
</dbReference>
<dbReference type="OMA" id="PWETERM"/>
<dbReference type="SUPFAM" id="SSF56091">
    <property type="entry name" value="DNA ligase/mRNA capping enzyme, catalytic domain"/>
    <property type="match status" value="1"/>
</dbReference>
<accession>M7TBD7</accession>
<reference evidence="3" key="1">
    <citation type="journal article" date="2013" name="Genome Announc.">
        <title>Draft genome sequence of the grapevine dieback fungus Eutypa lata UCR-EL1.</title>
        <authorList>
            <person name="Blanco-Ulate B."/>
            <person name="Rolshausen P.E."/>
            <person name="Cantu D."/>
        </authorList>
    </citation>
    <scope>NUCLEOTIDE SEQUENCE [LARGE SCALE GENOMIC DNA]</scope>
    <source>
        <strain evidence="3">UCR-EL1</strain>
    </source>
</reference>
<evidence type="ECO:0000313" key="2">
    <source>
        <dbReference type="EMBL" id="EMR63980.1"/>
    </source>
</evidence>
<name>M7TBD7_EUTLA</name>
<sequence length="407" mass="46404">MSHTYQDYLWFTGGPHQHQTLSYTEFPSAETFKQREQVRNKSGYKLVTIGRISSLRPIKGHHALLAEVKGWTCAVKPGEYKVEDAVVFFEIDAFLPASDKRFAHFKNLTDWRGKKGYHVKPNMVGKWISQGLIMPLSKFPEITGILEIVERQMPKDKAFEDLMRTPFDMLLGVERLLLNSEKTERSLGRPPMFIPKTDLECIQNCSKAFHGDNKNNIYQESTKMDGCSMTVYFVQKGSQWYKSLYVLPKGARAERKKGRVGVCSRTHDLPEHHSGPFWPIAWDNGIPKKLAKLKKNIALQGELCGSGISESREGFDKDQHQFYVFRIFDIDTQEALLPWETERMTKGLGLQHVPVSGYFRLRDIADGPTDLLKRAEGLGINGNPREGLVYRNVADGKAFKVICNCNL</sequence>
<proteinExistence type="predicted"/>
<dbReference type="Proteomes" id="UP000012174">
    <property type="component" value="Unassembled WGS sequence"/>
</dbReference>
<dbReference type="Pfam" id="PF21189">
    <property type="entry name" value="PHA02142"/>
    <property type="match status" value="1"/>
</dbReference>
<dbReference type="EMBL" id="KB707128">
    <property type="protein sequence ID" value="EMR63980.1"/>
    <property type="molecule type" value="Genomic_DNA"/>
</dbReference>
<feature type="domain" description="RNA ligase" evidence="1">
    <location>
        <begin position="218"/>
        <end position="402"/>
    </location>
</feature>
<keyword evidence="3" id="KW-1185">Reference proteome</keyword>
<organism evidence="2 3">
    <name type="scientific">Eutypa lata (strain UCR-EL1)</name>
    <name type="common">Grapevine dieback disease fungus</name>
    <name type="synonym">Eutypa armeniacae</name>
    <dbReference type="NCBI Taxonomy" id="1287681"/>
    <lineage>
        <taxon>Eukaryota</taxon>
        <taxon>Fungi</taxon>
        <taxon>Dikarya</taxon>
        <taxon>Ascomycota</taxon>
        <taxon>Pezizomycotina</taxon>
        <taxon>Sordariomycetes</taxon>
        <taxon>Xylariomycetidae</taxon>
        <taxon>Xylariales</taxon>
        <taxon>Diatrypaceae</taxon>
        <taxon>Eutypa</taxon>
    </lineage>
</organism>
<dbReference type="Gene3D" id="3.30.470.30">
    <property type="entry name" value="DNA ligase/mRNA capping enzyme"/>
    <property type="match status" value="1"/>
</dbReference>
<dbReference type="AlphaFoldDB" id="M7TBD7"/>
<dbReference type="OrthoDB" id="17053at2759"/>
<dbReference type="eggNOG" id="ENOG502RXHP">
    <property type="taxonomic scope" value="Eukaryota"/>
</dbReference>
<dbReference type="KEGG" id="ela:UCREL1_9055"/>
<dbReference type="Pfam" id="PF09414">
    <property type="entry name" value="RNA_ligase"/>
    <property type="match status" value="1"/>
</dbReference>
<dbReference type="HOGENOM" id="CLU_061838_0_0_1"/>
<evidence type="ECO:0000259" key="1">
    <source>
        <dbReference type="Pfam" id="PF09414"/>
    </source>
</evidence>
<protein>
    <submittedName>
        <fullName evidence="2">Putative rna drb0094 family protein</fullName>
    </submittedName>
</protein>
<gene>
    <name evidence="2" type="ORF">UCREL1_9055</name>
</gene>
<evidence type="ECO:0000313" key="3">
    <source>
        <dbReference type="Proteomes" id="UP000012174"/>
    </source>
</evidence>